<reference evidence="1" key="1">
    <citation type="journal article" date="2023" name="DNA Res.">
        <title>Chromosome-level genome assembly of Phrynocephalus forsythii using third-generation DNA sequencing and Hi-C analysis.</title>
        <authorList>
            <person name="Qi Y."/>
            <person name="Zhao W."/>
            <person name="Zhao Y."/>
            <person name="Niu C."/>
            <person name="Cao S."/>
            <person name="Zhang Y."/>
        </authorList>
    </citation>
    <scope>NUCLEOTIDE SEQUENCE</scope>
    <source>
        <tissue evidence="1">Muscle</tissue>
    </source>
</reference>
<name>A0A9Q1APR6_9SAUR</name>
<evidence type="ECO:0000313" key="1">
    <source>
        <dbReference type="EMBL" id="KAJ7303181.1"/>
    </source>
</evidence>
<comment type="caution">
    <text evidence="1">The sequence shown here is derived from an EMBL/GenBank/DDBJ whole genome shotgun (WGS) entry which is preliminary data.</text>
</comment>
<dbReference type="AlphaFoldDB" id="A0A9Q1APR6"/>
<proteinExistence type="predicted"/>
<sequence length="86" mass="9714">MVSLSTRKMRKGQKGSAEEAIQLLIEALQTITPVSPPGLEGLKQRSHLPLSADGRLLGKWKWQPWDCSRGRHVVSGFIYKEDRKET</sequence>
<accession>A0A9Q1APR6</accession>
<protein>
    <submittedName>
        <fullName evidence="1">Uncharacterized protein</fullName>
    </submittedName>
</protein>
<keyword evidence="2" id="KW-1185">Reference proteome</keyword>
<dbReference type="EMBL" id="JAPFRF010000024">
    <property type="protein sequence ID" value="KAJ7303181.1"/>
    <property type="molecule type" value="Genomic_DNA"/>
</dbReference>
<dbReference type="Proteomes" id="UP001142489">
    <property type="component" value="Unassembled WGS sequence"/>
</dbReference>
<gene>
    <name evidence="1" type="ORF">JRQ81_012114</name>
</gene>
<evidence type="ECO:0000313" key="2">
    <source>
        <dbReference type="Proteomes" id="UP001142489"/>
    </source>
</evidence>
<organism evidence="1 2">
    <name type="scientific">Phrynocephalus forsythii</name>
    <dbReference type="NCBI Taxonomy" id="171643"/>
    <lineage>
        <taxon>Eukaryota</taxon>
        <taxon>Metazoa</taxon>
        <taxon>Chordata</taxon>
        <taxon>Craniata</taxon>
        <taxon>Vertebrata</taxon>
        <taxon>Euteleostomi</taxon>
        <taxon>Lepidosauria</taxon>
        <taxon>Squamata</taxon>
        <taxon>Bifurcata</taxon>
        <taxon>Unidentata</taxon>
        <taxon>Episquamata</taxon>
        <taxon>Toxicofera</taxon>
        <taxon>Iguania</taxon>
        <taxon>Acrodonta</taxon>
        <taxon>Agamidae</taxon>
        <taxon>Agaminae</taxon>
        <taxon>Phrynocephalus</taxon>
    </lineage>
</organism>